<sequence>MRNGGHQLHGVEALATLTDLGFAAISSGVIARRPSMLRLLEKTQADERAVKRLHRLRREFGRGPVELVIPGRRIVVVTDPEDVAAVLEQAPEPFHPANREKRKALQWFQPHGVLISQGRIRAQRRAVNEAALDSGAAMHRLAESFAAKIAAEADTLVARTLPGHRMNSGDFMAAWWRLVRRLTLGERAREDHTITDQLARLRRAGNWSFLALPHYRARSHFTEHLYRYAEDPEPGTLVSALAEIPAGGAVDPVGQMPQWLFAFDAAGMALLRALAVLSTHPLQRDRALEDSGEPNRPLLRSYLRGCVLESVRLWPTTPTILRDTTQDTHWREGAERFTIAKGAGLMVVVPAFHRDEQMLPFAHDFVPEIWIDGRAQLYPQLVPFSAGPAECPGRNLVLFTTSTLAANLLSRVHLDLRSTPRPMPGEPLPLTFNQMGLEFSLRPAERAVVAVASDPAT</sequence>
<proteinExistence type="inferred from homology"/>
<evidence type="ECO:0000313" key="8">
    <source>
        <dbReference type="Proteomes" id="UP000696413"/>
    </source>
</evidence>
<dbReference type="PANTHER" id="PTHR24291:SF50">
    <property type="entry name" value="BIFUNCTIONAL ALBAFLAVENONE MONOOXYGENASE_TERPENE SYNTHASE"/>
    <property type="match status" value="1"/>
</dbReference>
<dbReference type="SUPFAM" id="SSF48264">
    <property type="entry name" value="Cytochrome P450"/>
    <property type="match status" value="1"/>
</dbReference>
<organism evidence="7 8">
    <name type="scientific">Mycolicibacterium goodii</name>
    <name type="common">Mycobacterium goodii</name>
    <dbReference type="NCBI Taxonomy" id="134601"/>
    <lineage>
        <taxon>Bacteria</taxon>
        <taxon>Bacillati</taxon>
        <taxon>Actinomycetota</taxon>
        <taxon>Actinomycetes</taxon>
        <taxon>Mycobacteriales</taxon>
        <taxon>Mycobacteriaceae</taxon>
        <taxon>Mycolicibacterium</taxon>
    </lineage>
</organism>
<evidence type="ECO:0000256" key="4">
    <source>
        <dbReference type="ARBA" id="ARBA00023002"/>
    </source>
</evidence>
<gene>
    <name evidence="7" type="ORF">KL859_03910</name>
</gene>
<comment type="caution">
    <text evidence="7">The sequence shown here is derived from an EMBL/GenBank/DDBJ whole genome shotgun (WGS) entry which is preliminary data.</text>
</comment>
<reference evidence="7 8" key="1">
    <citation type="submission" date="2021-05" db="EMBL/GenBank/DDBJ databases">
        <title>Draft Genome Sequences of Clinical Respiratory Isolates of Mycobacterium goodii Recovered in Ireland.</title>
        <authorList>
            <person name="Flanagan P.R."/>
            <person name="Mok S."/>
            <person name="Roycroft E."/>
            <person name="Rogers T.R."/>
            <person name="Fitzgibbon M."/>
        </authorList>
    </citation>
    <scope>NUCLEOTIDE SEQUENCE [LARGE SCALE GENOMIC DNA]</scope>
    <source>
        <strain evidence="7 8">14IE55</strain>
    </source>
</reference>
<dbReference type="Proteomes" id="UP000696413">
    <property type="component" value="Unassembled WGS sequence"/>
</dbReference>
<keyword evidence="8" id="KW-1185">Reference proteome</keyword>
<dbReference type="Pfam" id="PF00067">
    <property type="entry name" value="p450"/>
    <property type="match status" value="1"/>
</dbReference>
<comment type="similarity">
    <text evidence="1">Belongs to the cytochrome P450 family.</text>
</comment>
<evidence type="ECO:0000313" key="7">
    <source>
        <dbReference type="EMBL" id="MBU8822017.1"/>
    </source>
</evidence>
<evidence type="ECO:0000256" key="1">
    <source>
        <dbReference type="ARBA" id="ARBA00010617"/>
    </source>
</evidence>
<evidence type="ECO:0000256" key="3">
    <source>
        <dbReference type="ARBA" id="ARBA00022723"/>
    </source>
</evidence>
<keyword evidence="4" id="KW-0560">Oxidoreductase</keyword>
<dbReference type="CDD" id="cd20624">
    <property type="entry name" value="CYP_unk"/>
    <property type="match status" value="1"/>
</dbReference>
<dbReference type="InterPro" id="IPR001128">
    <property type="entry name" value="Cyt_P450"/>
</dbReference>
<keyword evidence="6" id="KW-0503">Monooxygenase</keyword>
<dbReference type="PANTHER" id="PTHR24291">
    <property type="entry name" value="CYTOCHROME P450 FAMILY 4"/>
    <property type="match status" value="1"/>
</dbReference>
<evidence type="ECO:0000256" key="6">
    <source>
        <dbReference type="ARBA" id="ARBA00023033"/>
    </source>
</evidence>
<evidence type="ECO:0000256" key="5">
    <source>
        <dbReference type="ARBA" id="ARBA00023004"/>
    </source>
</evidence>
<name>A0ABS6HH82_MYCGD</name>
<dbReference type="InterPro" id="IPR036396">
    <property type="entry name" value="Cyt_P450_sf"/>
</dbReference>
<accession>A0ABS6HH82</accession>
<keyword evidence="5" id="KW-0408">Iron</keyword>
<protein>
    <submittedName>
        <fullName evidence="7">Cytochrome P450</fullName>
    </submittedName>
</protein>
<dbReference type="EMBL" id="JAHBOM010000002">
    <property type="protein sequence ID" value="MBU8822017.1"/>
    <property type="molecule type" value="Genomic_DNA"/>
</dbReference>
<dbReference type="InterPro" id="IPR050196">
    <property type="entry name" value="Cytochrome_P450_Monoox"/>
</dbReference>
<keyword evidence="3" id="KW-0479">Metal-binding</keyword>
<keyword evidence="2" id="KW-0349">Heme</keyword>
<dbReference type="RefSeq" id="WP_214394292.1">
    <property type="nucleotide sequence ID" value="NZ_JAHBOL010000019.1"/>
</dbReference>
<dbReference type="Gene3D" id="1.10.630.10">
    <property type="entry name" value="Cytochrome P450"/>
    <property type="match status" value="1"/>
</dbReference>
<evidence type="ECO:0000256" key="2">
    <source>
        <dbReference type="ARBA" id="ARBA00022617"/>
    </source>
</evidence>